<dbReference type="RefSeq" id="WP_017739831.1">
    <property type="nucleotide sequence ID" value="NZ_KQ976354.1"/>
</dbReference>
<dbReference type="STRING" id="128403.WA1_24845"/>
<comment type="caution">
    <text evidence="1">The sequence shown here is derived from an EMBL/GenBank/DDBJ whole genome shotgun (WGS) entry which is preliminary data.</text>
</comment>
<sequence>MQIPRIFNLGEFAVGEALYSNSPLSKQALSQILATSRPTIQRYEAIAYREVPDFRLDYPELLREQWKIRKASRDRTVAYLTVLSLIKSFLTASPRPQVSASHFERAIRGRGARHCALTKGID</sequence>
<keyword evidence="2" id="KW-1185">Reference proteome</keyword>
<reference evidence="1 2" key="1">
    <citation type="journal article" date="2013" name="Genome Biol. Evol.">
        <title>Genomes of Stigonematalean cyanobacteria (subsection V) and the evolution of oxygenic photosynthesis from prokaryotes to plastids.</title>
        <authorList>
            <person name="Dagan T."/>
            <person name="Roettger M."/>
            <person name="Stucken K."/>
            <person name="Landan G."/>
            <person name="Koch R."/>
            <person name="Major P."/>
            <person name="Gould S.B."/>
            <person name="Goremykin V.V."/>
            <person name="Rippka R."/>
            <person name="Tandeau de Marsac N."/>
            <person name="Gugger M."/>
            <person name="Lockhart P.J."/>
            <person name="Allen J.F."/>
            <person name="Brune I."/>
            <person name="Maus I."/>
            <person name="Puhler A."/>
            <person name="Martin W.F."/>
        </authorList>
    </citation>
    <scope>NUCLEOTIDE SEQUENCE [LARGE SCALE GENOMIC DNA]</scope>
    <source>
        <strain evidence="1 2">PCC 7110</strain>
    </source>
</reference>
<evidence type="ECO:0000313" key="1">
    <source>
        <dbReference type="EMBL" id="KYC40852.1"/>
    </source>
</evidence>
<gene>
    <name evidence="1" type="ORF">WA1_24845</name>
</gene>
<dbReference type="AlphaFoldDB" id="A0A139X889"/>
<evidence type="ECO:0000313" key="2">
    <source>
        <dbReference type="Proteomes" id="UP000076925"/>
    </source>
</evidence>
<name>A0A139X889_9CYAN</name>
<accession>A0A139X889</accession>
<proteinExistence type="predicted"/>
<protein>
    <submittedName>
        <fullName evidence="1">Uncharacterized protein</fullName>
    </submittedName>
</protein>
<dbReference type="Proteomes" id="UP000076925">
    <property type="component" value="Unassembled WGS sequence"/>
</dbReference>
<dbReference type="OrthoDB" id="487989at2"/>
<organism evidence="1 2">
    <name type="scientific">Scytonema hofmannii PCC 7110</name>
    <dbReference type="NCBI Taxonomy" id="128403"/>
    <lineage>
        <taxon>Bacteria</taxon>
        <taxon>Bacillati</taxon>
        <taxon>Cyanobacteriota</taxon>
        <taxon>Cyanophyceae</taxon>
        <taxon>Nostocales</taxon>
        <taxon>Scytonemataceae</taxon>
        <taxon>Scytonema</taxon>
    </lineage>
</organism>
<dbReference type="EMBL" id="ANNX02000026">
    <property type="protein sequence ID" value="KYC40852.1"/>
    <property type="molecule type" value="Genomic_DNA"/>
</dbReference>